<proteinExistence type="predicted"/>
<dbReference type="Proteomes" id="UP000612899">
    <property type="component" value="Unassembled WGS sequence"/>
</dbReference>
<dbReference type="Pfam" id="PF14559">
    <property type="entry name" value="TPR_19"/>
    <property type="match status" value="1"/>
</dbReference>
<accession>A0A8J3VJF5</accession>
<evidence type="ECO:0000313" key="1">
    <source>
        <dbReference type="EMBL" id="GIH08635.1"/>
    </source>
</evidence>
<reference evidence="1" key="1">
    <citation type="submission" date="2021-01" db="EMBL/GenBank/DDBJ databases">
        <title>Whole genome shotgun sequence of Rhizocola hellebori NBRC 109834.</title>
        <authorList>
            <person name="Komaki H."/>
            <person name="Tamura T."/>
        </authorList>
    </citation>
    <scope>NUCLEOTIDE SEQUENCE</scope>
    <source>
        <strain evidence="1">NBRC 109834</strain>
    </source>
</reference>
<keyword evidence="2" id="KW-1185">Reference proteome</keyword>
<gene>
    <name evidence="1" type="ORF">Rhe02_67020</name>
</gene>
<sequence>MTSEESILRKYERAQLFFAAKDYLVAAELLESVVADAPADVAPRELLARAYFHSAQLKRAEAQLRLIVQRHPTESYAHLMLGRTLQRQSRHEEAQSWLRIAAALGEDVSTAS</sequence>
<dbReference type="Gene3D" id="1.25.40.10">
    <property type="entry name" value="Tetratricopeptide repeat domain"/>
    <property type="match status" value="1"/>
</dbReference>
<dbReference type="InterPro" id="IPR011990">
    <property type="entry name" value="TPR-like_helical_dom_sf"/>
</dbReference>
<protein>
    <recommendedName>
        <fullName evidence="3">Tetratricopeptide repeat protein</fullName>
    </recommendedName>
</protein>
<dbReference type="RefSeq" id="WP_203912381.1">
    <property type="nucleotide sequence ID" value="NZ_BONY01000052.1"/>
</dbReference>
<evidence type="ECO:0008006" key="3">
    <source>
        <dbReference type="Google" id="ProtNLM"/>
    </source>
</evidence>
<name>A0A8J3VJF5_9ACTN</name>
<organism evidence="1 2">
    <name type="scientific">Rhizocola hellebori</name>
    <dbReference type="NCBI Taxonomy" id="1392758"/>
    <lineage>
        <taxon>Bacteria</taxon>
        <taxon>Bacillati</taxon>
        <taxon>Actinomycetota</taxon>
        <taxon>Actinomycetes</taxon>
        <taxon>Micromonosporales</taxon>
        <taxon>Micromonosporaceae</taxon>
        <taxon>Rhizocola</taxon>
    </lineage>
</organism>
<dbReference type="SUPFAM" id="SSF48452">
    <property type="entry name" value="TPR-like"/>
    <property type="match status" value="1"/>
</dbReference>
<dbReference type="AlphaFoldDB" id="A0A8J3VJF5"/>
<dbReference type="EMBL" id="BONY01000052">
    <property type="protein sequence ID" value="GIH08635.1"/>
    <property type="molecule type" value="Genomic_DNA"/>
</dbReference>
<evidence type="ECO:0000313" key="2">
    <source>
        <dbReference type="Proteomes" id="UP000612899"/>
    </source>
</evidence>
<comment type="caution">
    <text evidence="1">The sequence shown here is derived from an EMBL/GenBank/DDBJ whole genome shotgun (WGS) entry which is preliminary data.</text>
</comment>